<sequence>MTSRQFTMDEAFSYLAWLEEKFLIIDRTANSLENVLLTMEGLKSKSRRNGYSAIDAKMKKAEEDEKRLRSDLEETIKAINDEQIIIRDIKLGLVDFLFLWGETEVFLCWKKGEHSIQFWHNTDEGFGSRKRI</sequence>
<dbReference type="EMBL" id="UINC01002492">
    <property type="protein sequence ID" value="SUZ97263.1"/>
    <property type="molecule type" value="Genomic_DNA"/>
</dbReference>
<feature type="coiled-coil region" evidence="1">
    <location>
        <begin position="51"/>
        <end position="82"/>
    </location>
</feature>
<evidence type="ECO:0000256" key="1">
    <source>
        <dbReference type="SAM" id="Coils"/>
    </source>
</evidence>
<dbReference type="InterPro" id="IPR018699">
    <property type="entry name" value="DUF2203"/>
</dbReference>
<accession>A0A381S843</accession>
<protein>
    <recommendedName>
        <fullName evidence="3">DUF2203 domain-containing protein</fullName>
    </recommendedName>
</protein>
<evidence type="ECO:0000313" key="2">
    <source>
        <dbReference type="EMBL" id="SUZ97263.1"/>
    </source>
</evidence>
<keyword evidence="1" id="KW-0175">Coiled coil</keyword>
<gene>
    <name evidence="2" type="ORF">METZ01_LOCUS50117</name>
</gene>
<dbReference type="AlphaFoldDB" id="A0A381S843"/>
<organism evidence="2">
    <name type="scientific">marine metagenome</name>
    <dbReference type="NCBI Taxonomy" id="408172"/>
    <lineage>
        <taxon>unclassified sequences</taxon>
        <taxon>metagenomes</taxon>
        <taxon>ecological metagenomes</taxon>
    </lineage>
</organism>
<name>A0A381S843_9ZZZZ</name>
<reference evidence="2" key="1">
    <citation type="submission" date="2018-05" db="EMBL/GenBank/DDBJ databases">
        <authorList>
            <person name="Lanie J.A."/>
            <person name="Ng W.-L."/>
            <person name="Kazmierczak K.M."/>
            <person name="Andrzejewski T.M."/>
            <person name="Davidsen T.M."/>
            <person name="Wayne K.J."/>
            <person name="Tettelin H."/>
            <person name="Glass J.I."/>
            <person name="Rusch D."/>
            <person name="Podicherti R."/>
            <person name="Tsui H.-C.T."/>
            <person name="Winkler M.E."/>
        </authorList>
    </citation>
    <scope>NUCLEOTIDE SEQUENCE</scope>
</reference>
<dbReference type="Pfam" id="PF09969">
    <property type="entry name" value="DUF2203"/>
    <property type="match status" value="1"/>
</dbReference>
<evidence type="ECO:0008006" key="3">
    <source>
        <dbReference type="Google" id="ProtNLM"/>
    </source>
</evidence>
<proteinExistence type="predicted"/>
<dbReference type="PIRSF" id="PIRSF016498">
    <property type="entry name" value="UCP016498"/>
    <property type="match status" value="1"/>
</dbReference>